<dbReference type="AlphaFoldDB" id="E3H9Q9"/>
<feature type="transmembrane region" description="Helical" evidence="5">
    <location>
        <begin position="260"/>
        <end position="276"/>
    </location>
</feature>
<proteinExistence type="predicted"/>
<evidence type="ECO:0000256" key="2">
    <source>
        <dbReference type="ARBA" id="ARBA00022692"/>
    </source>
</evidence>
<evidence type="ECO:0000256" key="4">
    <source>
        <dbReference type="ARBA" id="ARBA00023136"/>
    </source>
</evidence>
<feature type="transmembrane region" description="Helical" evidence="5">
    <location>
        <begin position="47"/>
        <end position="69"/>
    </location>
</feature>
<evidence type="ECO:0000256" key="1">
    <source>
        <dbReference type="ARBA" id="ARBA00004141"/>
    </source>
</evidence>
<dbReference type="InterPro" id="IPR051533">
    <property type="entry name" value="WaaL-like"/>
</dbReference>
<reference evidence="7 8" key="1">
    <citation type="journal article" date="2010" name="Stand. Genomic Sci.">
        <title>Complete genome sequence of Ilyobacter polytropus type strain (CuHbu1).</title>
        <authorList>
            <person name="Sikorski J."/>
            <person name="Chertkov O."/>
            <person name="Lapidus A."/>
            <person name="Nolan M."/>
            <person name="Lucas S."/>
            <person name="Del Rio T.G."/>
            <person name="Tice H."/>
            <person name="Cheng J.F."/>
            <person name="Tapia R."/>
            <person name="Han C."/>
            <person name="Goodwin L."/>
            <person name="Pitluck S."/>
            <person name="Liolios K."/>
            <person name="Ivanova N."/>
            <person name="Mavromatis K."/>
            <person name="Mikhailova N."/>
            <person name="Pati A."/>
            <person name="Chen A."/>
            <person name="Palaniappan K."/>
            <person name="Land M."/>
            <person name="Hauser L."/>
            <person name="Chang Y.J."/>
            <person name="Jeffries C.D."/>
            <person name="Brambilla E."/>
            <person name="Yasawong M."/>
            <person name="Rohde M."/>
            <person name="Pukall R."/>
            <person name="Spring S."/>
            <person name="Goker M."/>
            <person name="Woyke T."/>
            <person name="Bristow J."/>
            <person name="Eisen J.A."/>
            <person name="Markowitz V."/>
            <person name="Hugenholtz P."/>
            <person name="Kyrpides N.C."/>
            <person name="Klenk H.P."/>
        </authorList>
    </citation>
    <scope>NUCLEOTIDE SEQUENCE [LARGE SCALE GENOMIC DNA]</scope>
    <source>
        <strain evidence="8">ATCC 51220 / DSM 2926 / LMG 16218 / CuHBu1</strain>
    </source>
</reference>
<evidence type="ECO:0000259" key="6">
    <source>
        <dbReference type="Pfam" id="PF04932"/>
    </source>
</evidence>
<dbReference type="Proteomes" id="UP000006875">
    <property type="component" value="Chromosome"/>
</dbReference>
<dbReference type="STRING" id="572544.Ilyop_1817"/>
<feature type="transmembrane region" description="Helical" evidence="5">
    <location>
        <begin position="138"/>
        <end position="159"/>
    </location>
</feature>
<feature type="transmembrane region" description="Helical" evidence="5">
    <location>
        <begin position="237"/>
        <end position="254"/>
    </location>
</feature>
<comment type="subcellular location">
    <subcellularLocation>
        <location evidence="1">Membrane</location>
        <topology evidence="1">Multi-pass membrane protein</topology>
    </subcellularLocation>
</comment>
<feature type="domain" description="O-antigen ligase-related" evidence="6">
    <location>
        <begin position="425"/>
        <end position="510"/>
    </location>
</feature>
<feature type="transmembrane region" description="Helical" evidence="5">
    <location>
        <begin position="503"/>
        <end position="525"/>
    </location>
</feature>
<keyword evidence="2 5" id="KW-0812">Transmembrane</keyword>
<dbReference type="PANTHER" id="PTHR37422">
    <property type="entry name" value="TEICHURONIC ACID BIOSYNTHESIS PROTEIN TUAE"/>
    <property type="match status" value="1"/>
</dbReference>
<feature type="transmembrane region" description="Helical" evidence="5">
    <location>
        <begin position="556"/>
        <end position="576"/>
    </location>
</feature>
<dbReference type="EMBL" id="CP002281">
    <property type="protein sequence ID" value="ADO83588.1"/>
    <property type="molecule type" value="Genomic_DNA"/>
</dbReference>
<protein>
    <submittedName>
        <fullName evidence="7">O-antigen polymerase</fullName>
    </submittedName>
</protein>
<dbReference type="PANTHER" id="PTHR37422:SF13">
    <property type="entry name" value="LIPOPOLYSACCHARIDE BIOSYNTHESIS PROTEIN PA4999-RELATED"/>
    <property type="match status" value="1"/>
</dbReference>
<evidence type="ECO:0000256" key="5">
    <source>
        <dbReference type="SAM" id="Phobius"/>
    </source>
</evidence>
<sequence>MKKKIEIALLTALLTFLPFLVRLKVLPTKPGTLMYLTHPLGEAIGDMFHYEKSRVLIVLGLSMLFVLILKRNLKKTHYYVGLIIYGLGVVLSTFFSPFLPIALSGGGNRYEGVFVLLSYIAVSIFVINFVREKKDVKYFIYILLMGSFFVSLAGITEFMGMSIYKIPFLAKIAIPQEGLLDKVAYPEGYINMAQVIKFSPKFHNVKASLGNSNYSGSYGVMICMFVFPLILKSKDKFTRYIFMFFYAANLALLLAGRSRAGIYATIASFIVFIVLCRKEIWKRKMFLLEIPLITFAVFLALNLLSSGAVGDNIENIEVNKKVNLREVKSIGNTLEVSSYDKKLVLKSGKEELSFYRENGTLIPSNIEKNMISLEDPEFQKYSFENKENGILELQYDGIEFPLVIQNQKFKTIGWSRKPEEIVSPERIENWDRYQRKATSRVYIWSRSLPLLKKSGFLGFGPDTYPIIFPQNDYFGKILSYGNPYMFVSKPHNLYLQIGINTGWISLFGFLLLVICYCLDSLRIYFNSSYEDIYEVVGLGCSLAVIGYLMAGMFNDSAVSVAPTFWAILGLGISMNIKIRKGII</sequence>
<dbReference type="KEGG" id="ipo:Ilyop_1817"/>
<keyword evidence="3 5" id="KW-1133">Transmembrane helix</keyword>
<accession>E3H9Q9</accession>
<feature type="transmembrane region" description="Helical" evidence="5">
    <location>
        <begin position="214"/>
        <end position="230"/>
    </location>
</feature>
<gene>
    <name evidence="7" type="ordered locus">Ilyop_1817</name>
</gene>
<keyword evidence="4 5" id="KW-0472">Membrane</keyword>
<feature type="transmembrane region" description="Helical" evidence="5">
    <location>
        <begin position="78"/>
        <end position="101"/>
    </location>
</feature>
<evidence type="ECO:0000313" key="8">
    <source>
        <dbReference type="Proteomes" id="UP000006875"/>
    </source>
</evidence>
<feature type="transmembrane region" description="Helical" evidence="5">
    <location>
        <begin position="113"/>
        <end position="131"/>
    </location>
</feature>
<dbReference type="eggNOG" id="COG3307">
    <property type="taxonomic scope" value="Bacteria"/>
</dbReference>
<name>E3H9Q9_ILYPC</name>
<dbReference type="RefSeq" id="WP_013388250.1">
    <property type="nucleotide sequence ID" value="NC_014632.1"/>
</dbReference>
<evidence type="ECO:0000313" key="7">
    <source>
        <dbReference type="EMBL" id="ADO83588.1"/>
    </source>
</evidence>
<feature type="transmembrane region" description="Helical" evidence="5">
    <location>
        <begin position="285"/>
        <end position="304"/>
    </location>
</feature>
<feature type="transmembrane region" description="Helical" evidence="5">
    <location>
        <begin position="532"/>
        <end position="550"/>
    </location>
</feature>
<dbReference type="HOGENOM" id="CLU_021625_0_0_0"/>
<dbReference type="InterPro" id="IPR007016">
    <property type="entry name" value="O-antigen_ligase-rel_domated"/>
</dbReference>
<dbReference type="Pfam" id="PF04932">
    <property type="entry name" value="Wzy_C"/>
    <property type="match status" value="1"/>
</dbReference>
<evidence type="ECO:0000256" key="3">
    <source>
        <dbReference type="ARBA" id="ARBA00022989"/>
    </source>
</evidence>
<organism evidence="7 8">
    <name type="scientific">Ilyobacter polytropus (strain ATCC 51220 / DSM 2926 / LMG 16218 / CuHBu1)</name>
    <dbReference type="NCBI Taxonomy" id="572544"/>
    <lineage>
        <taxon>Bacteria</taxon>
        <taxon>Fusobacteriati</taxon>
        <taxon>Fusobacteriota</taxon>
        <taxon>Fusobacteriia</taxon>
        <taxon>Fusobacteriales</taxon>
        <taxon>Fusobacteriaceae</taxon>
        <taxon>Ilyobacter</taxon>
    </lineage>
</organism>
<dbReference type="OrthoDB" id="1762823at2"/>
<keyword evidence="8" id="KW-1185">Reference proteome</keyword>
<dbReference type="GO" id="GO:0016020">
    <property type="term" value="C:membrane"/>
    <property type="evidence" value="ECO:0007669"/>
    <property type="project" value="UniProtKB-SubCell"/>
</dbReference>